<reference evidence="2" key="1">
    <citation type="submission" date="2021-02" db="EMBL/GenBank/DDBJ databases">
        <authorList>
            <person name="Nowell W R."/>
        </authorList>
    </citation>
    <scope>NUCLEOTIDE SEQUENCE</scope>
</reference>
<evidence type="ECO:0000313" key="2">
    <source>
        <dbReference type="EMBL" id="CAF1568382.1"/>
    </source>
</evidence>
<dbReference type="Proteomes" id="UP000681722">
    <property type="component" value="Unassembled WGS sequence"/>
</dbReference>
<keyword evidence="4" id="KW-1185">Reference proteome</keyword>
<dbReference type="EMBL" id="CAJOBC010095202">
    <property type="protein sequence ID" value="CAF4430950.1"/>
    <property type="molecule type" value="Genomic_DNA"/>
</dbReference>
<keyword evidence="1" id="KW-0175">Coiled coil</keyword>
<sequence>MDKKNMSTLSCKLCLHGPTICNGCKGIYCEEHYIEHRQNLGTKLERIISDHDILLDRLTTHANDNDRHRIYNDIDEWKQNNIFNKTHEKLKHTTNDIREKKTTKTYLEQDLEQWSNQIQKLKDSIELLTIKSNDD</sequence>
<dbReference type="Proteomes" id="UP000663829">
    <property type="component" value="Unassembled WGS sequence"/>
</dbReference>
<gene>
    <name evidence="2" type="ORF">GPM918_LOCUS40224</name>
    <name evidence="3" type="ORF">SRO942_LOCUS41152</name>
</gene>
<evidence type="ECO:0000256" key="1">
    <source>
        <dbReference type="SAM" id="Coils"/>
    </source>
</evidence>
<proteinExistence type="predicted"/>
<protein>
    <recommendedName>
        <fullName evidence="5">B box-type domain-containing protein</fullName>
    </recommendedName>
</protein>
<dbReference type="EMBL" id="CAJNOQ010029389">
    <property type="protein sequence ID" value="CAF1568382.1"/>
    <property type="molecule type" value="Genomic_DNA"/>
</dbReference>
<organism evidence="2 4">
    <name type="scientific">Didymodactylos carnosus</name>
    <dbReference type="NCBI Taxonomy" id="1234261"/>
    <lineage>
        <taxon>Eukaryota</taxon>
        <taxon>Metazoa</taxon>
        <taxon>Spiralia</taxon>
        <taxon>Gnathifera</taxon>
        <taxon>Rotifera</taxon>
        <taxon>Eurotatoria</taxon>
        <taxon>Bdelloidea</taxon>
        <taxon>Philodinida</taxon>
        <taxon>Philodinidae</taxon>
        <taxon>Didymodactylos</taxon>
    </lineage>
</organism>
<evidence type="ECO:0000313" key="3">
    <source>
        <dbReference type="EMBL" id="CAF4430950.1"/>
    </source>
</evidence>
<feature type="coiled-coil region" evidence="1">
    <location>
        <begin position="104"/>
        <end position="131"/>
    </location>
</feature>
<evidence type="ECO:0008006" key="5">
    <source>
        <dbReference type="Google" id="ProtNLM"/>
    </source>
</evidence>
<dbReference type="AlphaFoldDB" id="A0A815YBN2"/>
<evidence type="ECO:0000313" key="4">
    <source>
        <dbReference type="Proteomes" id="UP000663829"/>
    </source>
</evidence>
<comment type="caution">
    <text evidence="2">The sequence shown here is derived from an EMBL/GenBank/DDBJ whole genome shotgun (WGS) entry which is preliminary data.</text>
</comment>
<name>A0A815YBN2_9BILA</name>
<accession>A0A815YBN2</accession>